<protein>
    <recommendedName>
        <fullName evidence="3">Photosynthetic complex assembly protein</fullName>
    </recommendedName>
</protein>
<accession>A0ABY6Q8C7</accession>
<dbReference type="NCBIfam" id="TIGR03054">
    <property type="entry name" value="photo_alph_chp1"/>
    <property type="match status" value="1"/>
</dbReference>
<dbReference type="Proteomes" id="UP001317963">
    <property type="component" value="Chromosome"/>
</dbReference>
<dbReference type="InterPro" id="IPR017495">
    <property type="entry name" value="PuhC"/>
</dbReference>
<evidence type="ECO:0000313" key="1">
    <source>
        <dbReference type="EMBL" id="UZP74461.1"/>
    </source>
</evidence>
<organism evidence="1 2">
    <name type="scientific">Candidatus Paraluminiphilus aquimaris</name>
    <dbReference type="NCBI Taxonomy" id="2518994"/>
    <lineage>
        <taxon>Bacteria</taxon>
        <taxon>Pseudomonadati</taxon>
        <taxon>Pseudomonadota</taxon>
        <taxon>Gammaproteobacteria</taxon>
        <taxon>Cellvibrionales</taxon>
        <taxon>Halieaceae</taxon>
        <taxon>Candidatus Paraluminiphilus</taxon>
    </lineage>
</organism>
<name>A0ABY6Q8C7_9GAMM</name>
<gene>
    <name evidence="1" type="ORF">E0F26_06780</name>
</gene>
<evidence type="ECO:0008006" key="3">
    <source>
        <dbReference type="Google" id="ProtNLM"/>
    </source>
</evidence>
<evidence type="ECO:0000313" key="2">
    <source>
        <dbReference type="Proteomes" id="UP001317963"/>
    </source>
</evidence>
<proteinExistence type="predicted"/>
<dbReference type="EMBL" id="CP036501">
    <property type="protein sequence ID" value="UZP74461.1"/>
    <property type="molecule type" value="Genomic_DNA"/>
</dbReference>
<reference evidence="1 2" key="1">
    <citation type="submission" date="2019-02" db="EMBL/GenBank/DDBJ databases">
        <title>Halieaceae_genomes.</title>
        <authorList>
            <person name="Li S.-H."/>
        </authorList>
    </citation>
    <scope>NUCLEOTIDE SEQUENCE [LARGE SCALE GENOMIC DNA]</scope>
    <source>
        <strain evidence="1 2">JH123</strain>
    </source>
</reference>
<sequence>MGWSGMLFGVLRHPIFLLLAAVGLGWALISVNNEGYQGPPEKPESNVVASVTLAVLDGDNGSVKVLTANNSVEVRAYGPGEGSFLRGVIRTLVRERTARNIESAPTFDLELTDRGGLFLIDQTTGYWIAIEAFGPTSYKEFRAIFDRAHRESAPILADRL</sequence>
<dbReference type="RefSeq" id="WP_279240907.1">
    <property type="nucleotide sequence ID" value="NZ_CP036501.1"/>
</dbReference>
<keyword evidence="2" id="KW-1185">Reference proteome</keyword>